<dbReference type="GO" id="GO:0006260">
    <property type="term" value="P:DNA replication"/>
    <property type="evidence" value="ECO:0007669"/>
    <property type="project" value="InterPro"/>
</dbReference>
<sequence>MSHSLSFAHHVFSSAYLKFYYPAAFLAGLLRAQPMGFYSPESLVADGRRHGVITLGPDITRSLAHPILEPHAGSAGGRAVRLGLAGVRGLGADVAQQVVDDRLAHGPFRDLADLGRRTRLTEPQLEALATAGALAELAGGDRRTALWNVALPAREHANQLPNTTTIGDTAPALPGMSTWDLVCADLWATGISPNTHPIELVRHHLATLDALPISALAHVAHGTRVLVGGALTHRQRPPSAGGTTFLNLEDETGMLNVIVSAGAWNRYGQIAKRSSALLARGVVERAGGAVSVLADRIEPLGLTTGP</sequence>
<accession>A0A1H9W4D1</accession>
<keyword evidence="6" id="KW-1185">Reference proteome</keyword>
<dbReference type="STRING" id="402600.SAMN05216188_13066"/>
<dbReference type="PANTHER" id="PTHR32294">
    <property type="entry name" value="DNA POLYMERASE III SUBUNIT ALPHA"/>
    <property type="match status" value="1"/>
</dbReference>
<evidence type="ECO:0000313" key="6">
    <source>
        <dbReference type="Proteomes" id="UP000199352"/>
    </source>
</evidence>
<dbReference type="Gene3D" id="1.10.150.870">
    <property type="match status" value="1"/>
</dbReference>
<dbReference type="CDD" id="cd04485">
    <property type="entry name" value="DnaE_OBF"/>
    <property type="match status" value="1"/>
</dbReference>
<dbReference type="SUPFAM" id="SSF47781">
    <property type="entry name" value="RuvA domain 2-like"/>
    <property type="match status" value="1"/>
</dbReference>
<evidence type="ECO:0000259" key="3">
    <source>
        <dbReference type="Pfam" id="PF01336"/>
    </source>
</evidence>
<dbReference type="GO" id="GO:0008408">
    <property type="term" value="F:3'-5' exonuclease activity"/>
    <property type="evidence" value="ECO:0007669"/>
    <property type="project" value="InterPro"/>
</dbReference>
<feature type="domain" description="DNA polymerase helix-hairpin-helix motif" evidence="4">
    <location>
        <begin position="52"/>
        <end position="144"/>
    </location>
</feature>
<dbReference type="RefSeq" id="WP_245778333.1">
    <property type="nucleotide sequence ID" value="NZ_FOFR01000030.1"/>
</dbReference>
<evidence type="ECO:0000313" key="5">
    <source>
        <dbReference type="EMBL" id="SES28659.1"/>
    </source>
</evidence>
<evidence type="ECO:0000256" key="1">
    <source>
        <dbReference type="ARBA" id="ARBA00007391"/>
    </source>
</evidence>
<evidence type="ECO:0000256" key="2">
    <source>
        <dbReference type="ARBA" id="ARBA00017273"/>
    </source>
</evidence>
<dbReference type="InterPro" id="IPR010994">
    <property type="entry name" value="RuvA_2-like"/>
</dbReference>
<evidence type="ECO:0000259" key="4">
    <source>
        <dbReference type="Pfam" id="PF14579"/>
    </source>
</evidence>
<dbReference type="GO" id="GO:0003676">
    <property type="term" value="F:nucleic acid binding"/>
    <property type="evidence" value="ECO:0007669"/>
    <property type="project" value="InterPro"/>
</dbReference>
<organism evidence="5 6">
    <name type="scientific">Lentzea xinjiangensis</name>
    <dbReference type="NCBI Taxonomy" id="402600"/>
    <lineage>
        <taxon>Bacteria</taxon>
        <taxon>Bacillati</taxon>
        <taxon>Actinomycetota</taxon>
        <taxon>Actinomycetes</taxon>
        <taxon>Pseudonocardiales</taxon>
        <taxon>Pseudonocardiaceae</taxon>
        <taxon>Lentzea</taxon>
    </lineage>
</organism>
<dbReference type="PANTHER" id="PTHR32294:SF4">
    <property type="entry name" value="ERROR-PRONE DNA POLYMERASE"/>
    <property type="match status" value="1"/>
</dbReference>
<gene>
    <name evidence="5" type="ORF">SAMN05216188_13066</name>
</gene>
<name>A0A1H9W4D1_9PSEU</name>
<dbReference type="InterPro" id="IPR004805">
    <property type="entry name" value="DnaE2/DnaE/PolC"/>
</dbReference>
<dbReference type="Pfam" id="PF14579">
    <property type="entry name" value="HHH_6"/>
    <property type="match status" value="1"/>
</dbReference>
<dbReference type="InterPro" id="IPR004365">
    <property type="entry name" value="NA-bd_OB_tRNA"/>
</dbReference>
<dbReference type="Proteomes" id="UP000199352">
    <property type="component" value="Unassembled WGS sequence"/>
</dbReference>
<proteinExistence type="inferred from homology"/>
<dbReference type="InterPro" id="IPR029460">
    <property type="entry name" value="DNAPol_HHH"/>
</dbReference>
<comment type="similarity">
    <text evidence="1">Belongs to the DNA polymerase type-C family. DnaE2 subfamily.</text>
</comment>
<feature type="domain" description="OB" evidence="3">
    <location>
        <begin position="226"/>
        <end position="300"/>
    </location>
</feature>
<protein>
    <recommendedName>
        <fullName evidence="2">Error-prone DNA polymerase</fullName>
    </recommendedName>
</protein>
<dbReference type="AlphaFoldDB" id="A0A1H9W4D1"/>
<dbReference type="Pfam" id="PF01336">
    <property type="entry name" value="tRNA_anti-codon"/>
    <property type="match status" value="1"/>
</dbReference>
<dbReference type="EMBL" id="FOFR01000030">
    <property type="protein sequence ID" value="SES28659.1"/>
    <property type="molecule type" value="Genomic_DNA"/>
</dbReference>
<reference evidence="6" key="1">
    <citation type="submission" date="2016-10" db="EMBL/GenBank/DDBJ databases">
        <authorList>
            <person name="Varghese N."/>
            <person name="Submissions S."/>
        </authorList>
    </citation>
    <scope>NUCLEOTIDE SEQUENCE [LARGE SCALE GENOMIC DNA]</scope>
    <source>
        <strain evidence="6">CGMCC 4.3525</strain>
    </source>
</reference>